<evidence type="ECO:0000256" key="1">
    <source>
        <dbReference type="SAM" id="Phobius"/>
    </source>
</evidence>
<feature type="transmembrane region" description="Helical" evidence="1">
    <location>
        <begin position="12"/>
        <end position="30"/>
    </location>
</feature>
<keyword evidence="1" id="KW-0812">Transmembrane</keyword>
<sequence length="68" mass="7495">MSFETFEEYSLVLGIGGLILFMVFIVWDLAKESKAGRFGTFILFIALGLGLLGFVFKTVLVEIMGLGQ</sequence>
<reference evidence="2 3" key="1">
    <citation type="submission" date="2020-12" db="EMBL/GenBank/DDBJ databases">
        <title>Oil enriched cultivation method for isolating marine PHA-producing bacteria.</title>
        <authorList>
            <person name="Zheng W."/>
            <person name="Yu S."/>
            <person name="Huang Y."/>
        </authorList>
    </citation>
    <scope>NUCLEOTIDE SEQUENCE [LARGE SCALE GENOMIC DNA]</scope>
    <source>
        <strain evidence="2 3">SN0-2</strain>
    </source>
</reference>
<comment type="caution">
    <text evidence="2">The sequence shown here is derived from an EMBL/GenBank/DDBJ whole genome shotgun (WGS) entry which is preliminary data.</text>
</comment>
<keyword evidence="1" id="KW-1133">Transmembrane helix</keyword>
<feature type="transmembrane region" description="Helical" evidence="1">
    <location>
        <begin position="42"/>
        <end position="66"/>
    </location>
</feature>
<gene>
    <name evidence="2" type="ORF">JF535_12325</name>
</gene>
<keyword evidence="1" id="KW-0472">Membrane</keyword>
<dbReference type="Proteomes" id="UP000664293">
    <property type="component" value="Unassembled WGS sequence"/>
</dbReference>
<dbReference type="Pfam" id="PF10981">
    <property type="entry name" value="DUF2788"/>
    <property type="match status" value="1"/>
</dbReference>
<evidence type="ECO:0000313" key="3">
    <source>
        <dbReference type="Proteomes" id="UP000664293"/>
    </source>
</evidence>
<proteinExistence type="predicted"/>
<dbReference type="EMBL" id="JAEKJR010000002">
    <property type="protein sequence ID" value="MBN8431639.1"/>
    <property type="molecule type" value="Genomic_DNA"/>
</dbReference>
<organism evidence="2 3">
    <name type="scientific">Microbulbifer salipaludis</name>
    <dbReference type="NCBI Taxonomy" id="187980"/>
    <lineage>
        <taxon>Bacteria</taxon>
        <taxon>Pseudomonadati</taxon>
        <taxon>Pseudomonadota</taxon>
        <taxon>Gammaproteobacteria</taxon>
        <taxon>Cellvibrionales</taxon>
        <taxon>Microbulbiferaceae</taxon>
        <taxon>Microbulbifer</taxon>
    </lineage>
</organism>
<dbReference type="RefSeq" id="WP_066964366.1">
    <property type="nucleotide sequence ID" value="NZ_JAEKJR010000002.1"/>
</dbReference>
<dbReference type="InterPro" id="IPR021249">
    <property type="entry name" value="DUF2788"/>
</dbReference>
<keyword evidence="3" id="KW-1185">Reference proteome</keyword>
<accession>A0ABS3E9B0</accession>
<evidence type="ECO:0000313" key="2">
    <source>
        <dbReference type="EMBL" id="MBN8431639.1"/>
    </source>
</evidence>
<protein>
    <submittedName>
        <fullName evidence="2">DUF2788 domain-containing protein</fullName>
    </submittedName>
</protein>
<name>A0ABS3E9B0_9GAMM</name>